<dbReference type="CDD" id="cd01822">
    <property type="entry name" value="Lysophospholipase_L1_like"/>
    <property type="match status" value="1"/>
</dbReference>
<dbReference type="PROSITE" id="PS51257">
    <property type="entry name" value="PROKAR_LIPOPROTEIN"/>
    <property type="match status" value="1"/>
</dbReference>
<evidence type="ECO:0000313" key="3">
    <source>
        <dbReference type="Proteomes" id="UP000294887"/>
    </source>
</evidence>
<dbReference type="GO" id="GO:0004622">
    <property type="term" value="F:phosphatidylcholine lysophospholipase activity"/>
    <property type="evidence" value="ECO:0007669"/>
    <property type="project" value="TreeGrafter"/>
</dbReference>
<dbReference type="EMBL" id="SMFQ01000002">
    <property type="protein sequence ID" value="TCJ88803.1"/>
    <property type="molecule type" value="Genomic_DNA"/>
</dbReference>
<protein>
    <submittedName>
        <fullName evidence="2">Lysophospholipase L1-like esterase</fullName>
    </submittedName>
</protein>
<reference evidence="2 3" key="1">
    <citation type="submission" date="2019-03" db="EMBL/GenBank/DDBJ databases">
        <title>Genomic Encyclopedia of Type Strains, Phase IV (KMG-IV): sequencing the most valuable type-strain genomes for metagenomic binning, comparative biology and taxonomic classification.</title>
        <authorList>
            <person name="Goeker M."/>
        </authorList>
    </citation>
    <scope>NUCLEOTIDE SEQUENCE [LARGE SCALE GENOMIC DNA]</scope>
    <source>
        <strain evidence="2 3">DSM 24830</strain>
    </source>
</reference>
<evidence type="ECO:0000313" key="2">
    <source>
        <dbReference type="EMBL" id="TCJ88803.1"/>
    </source>
</evidence>
<feature type="domain" description="SGNH hydrolase-type esterase" evidence="1">
    <location>
        <begin position="50"/>
        <end position="199"/>
    </location>
</feature>
<name>A0A4R1F4N1_9GAMM</name>
<comment type="caution">
    <text evidence="2">The sequence shown here is derived from an EMBL/GenBank/DDBJ whole genome shotgun (WGS) entry which is preliminary data.</text>
</comment>
<dbReference type="InterPro" id="IPR036514">
    <property type="entry name" value="SGNH_hydro_sf"/>
</dbReference>
<dbReference type="SUPFAM" id="SSF52266">
    <property type="entry name" value="SGNH hydrolase"/>
    <property type="match status" value="1"/>
</dbReference>
<dbReference type="PANTHER" id="PTHR30383:SF24">
    <property type="entry name" value="THIOESTERASE 1_PROTEASE 1_LYSOPHOSPHOLIPASE L1"/>
    <property type="match status" value="1"/>
</dbReference>
<dbReference type="PANTHER" id="PTHR30383">
    <property type="entry name" value="THIOESTERASE 1/PROTEASE 1/LYSOPHOSPHOLIPASE L1"/>
    <property type="match status" value="1"/>
</dbReference>
<dbReference type="InterPro" id="IPR013830">
    <property type="entry name" value="SGNH_hydro"/>
</dbReference>
<organism evidence="2 3">
    <name type="scientific">Cocleimonas flava</name>
    <dbReference type="NCBI Taxonomy" id="634765"/>
    <lineage>
        <taxon>Bacteria</taxon>
        <taxon>Pseudomonadati</taxon>
        <taxon>Pseudomonadota</taxon>
        <taxon>Gammaproteobacteria</taxon>
        <taxon>Thiotrichales</taxon>
        <taxon>Thiotrichaceae</taxon>
        <taxon>Cocleimonas</taxon>
    </lineage>
</organism>
<keyword evidence="3" id="KW-1185">Reference proteome</keyword>
<dbReference type="InterPro" id="IPR051532">
    <property type="entry name" value="Ester_Hydrolysis_Enzymes"/>
</dbReference>
<gene>
    <name evidence="2" type="ORF">EV695_0662</name>
</gene>
<accession>A0A4R1F4N1</accession>
<dbReference type="AlphaFoldDB" id="A0A4R1F4N1"/>
<dbReference type="Proteomes" id="UP000294887">
    <property type="component" value="Unassembled WGS sequence"/>
</dbReference>
<sequence length="216" mass="23384">MVNRILISKSVDLKRSWISIFALLFVTLLLQACGSEKLLSRVSESGVILAFGDSLTSGVGVKPENSYPSVLARLTGRQVVNAGISGEVTADGLARLATVIEKTNPELMILLEGGNDILRNKSLSETKKNLSAMINLAKAEGIQVVLVGVPKKQLFSDAAPLYSELAEEHRVPLEAEIISSLIRKPKFKSDSVHFNEAGYSKMAEEIQQLLKDHGAL</sequence>
<evidence type="ECO:0000259" key="1">
    <source>
        <dbReference type="Pfam" id="PF13472"/>
    </source>
</evidence>
<dbReference type="RefSeq" id="WP_131904476.1">
    <property type="nucleotide sequence ID" value="NZ_BAAAFU010000008.1"/>
</dbReference>
<proteinExistence type="predicted"/>
<dbReference type="OrthoDB" id="9786188at2"/>
<dbReference type="Pfam" id="PF13472">
    <property type="entry name" value="Lipase_GDSL_2"/>
    <property type="match status" value="1"/>
</dbReference>
<dbReference type="Gene3D" id="3.40.50.1110">
    <property type="entry name" value="SGNH hydrolase"/>
    <property type="match status" value="1"/>
</dbReference>